<keyword evidence="3" id="KW-0804">Transcription</keyword>
<accession>A0A9E5MNK6</accession>
<gene>
    <name evidence="5" type="ORF">G8770_18260</name>
</gene>
<dbReference type="InterPro" id="IPR047057">
    <property type="entry name" value="MerR_fam"/>
</dbReference>
<dbReference type="CDD" id="cd01104">
    <property type="entry name" value="HTH_MlrA-CarA"/>
    <property type="match status" value="1"/>
</dbReference>
<proteinExistence type="predicted"/>
<keyword evidence="6" id="KW-1185">Reference proteome</keyword>
<dbReference type="Pfam" id="PF13411">
    <property type="entry name" value="MerR_1"/>
    <property type="match status" value="1"/>
</dbReference>
<comment type="caution">
    <text evidence="5">The sequence shown here is derived from an EMBL/GenBank/DDBJ whole genome shotgun (WGS) entry which is preliminary data.</text>
</comment>
<dbReference type="SUPFAM" id="SSF46955">
    <property type="entry name" value="Putative DNA-binding domain"/>
    <property type="match status" value="1"/>
</dbReference>
<evidence type="ECO:0000256" key="3">
    <source>
        <dbReference type="ARBA" id="ARBA00023163"/>
    </source>
</evidence>
<dbReference type="InterPro" id="IPR000551">
    <property type="entry name" value="MerR-type_HTH_dom"/>
</dbReference>
<dbReference type="PANTHER" id="PTHR30204:SF67">
    <property type="entry name" value="HTH-TYPE TRANSCRIPTIONAL REGULATOR MLRA-RELATED"/>
    <property type="match status" value="1"/>
</dbReference>
<evidence type="ECO:0000313" key="5">
    <source>
        <dbReference type="EMBL" id="NHO67492.1"/>
    </source>
</evidence>
<dbReference type="GO" id="GO:0003700">
    <property type="term" value="F:DNA-binding transcription factor activity"/>
    <property type="evidence" value="ECO:0007669"/>
    <property type="project" value="InterPro"/>
</dbReference>
<dbReference type="InterPro" id="IPR009061">
    <property type="entry name" value="DNA-bd_dom_put_sf"/>
</dbReference>
<evidence type="ECO:0000259" key="4">
    <source>
        <dbReference type="PROSITE" id="PS50937"/>
    </source>
</evidence>
<keyword evidence="2" id="KW-0238">DNA-binding</keyword>
<keyword evidence="1" id="KW-0805">Transcription regulation</keyword>
<dbReference type="GO" id="GO:0003677">
    <property type="term" value="F:DNA binding"/>
    <property type="evidence" value="ECO:0007669"/>
    <property type="project" value="UniProtKB-KW"/>
</dbReference>
<dbReference type="SMART" id="SM00422">
    <property type="entry name" value="HTH_MERR"/>
    <property type="match status" value="1"/>
</dbReference>
<dbReference type="AlphaFoldDB" id="A0A9E5MNK6"/>
<evidence type="ECO:0000256" key="1">
    <source>
        <dbReference type="ARBA" id="ARBA00023015"/>
    </source>
</evidence>
<evidence type="ECO:0000256" key="2">
    <source>
        <dbReference type="ARBA" id="ARBA00023125"/>
    </source>
</evidence>
<name>A0A9E5MNK6_9GAMM</name>
<protein>
    <submittedName>
        <fullName evidence="5">MerR family transcriptional regulator</fullName>
    </submittedName>
</protein>
<dbReference type="EMBL" id="JAAONZ010000017">
    <property type="protein sequence ID" value="NHO67492.1"/>
    <property type="molecule type" value="Genomic_DNA"/>
</dbReference>
<evidence type="ECO:0000313" key="6">
    <source>
        <dbReference type="Proteomes" id="UP000787472"/>
    </source>
</evidence>
<dbReference type="PROSITE" id="PS50937">
    <property type="entry name" value="HTH_MERR_2"/>
    <property type="match status" value="1"/>
</dbReference>
<reference evidence="5" key="1">
    <citation type="submission" date="2020-03" db="EMBL/GenBank/DDBJ databases">
        <authorList>
            <person name="Guo F."/>
        </authorList>
    </citation>
    <scope>NUCLEOTIDE SEQUENCE</scope>
    <source>
        <strain evidence="5">JCM 30134</strain>
    </source>
</reference>
<feature type="domain" description="HTH merR-type" evidence="4">
    <location>
        <begin position="12"/>
        <end position="81"/>
    </location>
</feature>
<dbReference type="Proteomes" id="UP000787472">
    <property type="component" value="Unassembled WGS sequence"/>
</dbReference>
<organism evidence="5 6">
    <name type="scientific">Pseudomaricurvus hydrocarbonicus</name>
    <dbReference type="NCBI Taxonomy" id="1470433"/>
    <lineage>
        <taxon>Bacteria</taxon>
        <taxon>Pseudomonadati</taxon>
        <taxon>Pseudomonadota</taxon>
        <taxon>Gammaproteobacteria</taxon>
        <taxon>Cellvibrionales</taxon>
        <taxon>Cellvibrionaceae</taxon>
        <taxon>Pseudomaricurvus</taxon>
    </lineage>
</organism>
<sequence length="301" mass="33096">MSSKGAKNELSGFPIRELSARTQVNTVTIRAWERRYGLLVPQRTDKGHRLYSEDDVATVEKILSLVARGVPLKRVKALLSQGASTDESVAKEGKPANETAALSDSSGSWAESVDALLAAVHACEYRHIEQLIDQSFLNYPSSVCRQQLMEPAFARLAQEESQAGYLLAESELVRYTLFRLNGKGTRKATPLTLVVGDNTPLWRLCLMAMELADASYPVQLLCRPFTLADSLALAGQLHAARVIFYQDGVWRGDEKQRLQAAASEQLNLLLCGTAGVLAGADSVVKVYPDLQDCLQFLLQRQ</sequence>
<dbReference type="Gene3D" id="1.10.1660.10">
    <property type="match status" value="1"/>
</dbReference>
<dbReference type="PANTHER" id="PTHR30204">
    <property type="entry name" value="REDOX-CYCLING DRUG-SENSING TRANSCRIPTIONAL ACTIVATOR SOXR"/>
    <property type="match status" value="1"/>
</dbReference>
<dbReference type="RefSeq" id="WP_167190292.1">
    <property type="nucleotide sequence ID" value="NZ_JAAONZ010000017.1"/>
</dbReference>